<reference evidence="2 3" key="1">
    <citation type="submission" date="2016-10" db="EMBL/GenBank/DDBJ databases">
        <authorList>
            <person name="de Groot N.N."/>
        </authorList>
    </citation>
    <scope>NUCLEOTIDE SEQUENCE [LARGE SCALE GENOMIC DNA]</scope>
    <source>
        <strain evidence="2 3">CDM_5</strain>
    </source>
</reference>
<feature type="transmembrane region" description="Helical" evidence="1">
    <location>
        <begin position="79"/>
        <end position="100"/>
    </location>
</feature>
<evidence type="ECO:0000256" key="1">
    <source>
        <dbReference type="SAM" id="Phobius"/>
    </source>
</evidence>
<feature type="transmembrane region" description="Helical" evidence="1">
    <location>
        <begin position="41"/>
        <end position="67"/>
    </location>
</feature>
<name>A0A1H7GPL4_HALLR</name>
<dbReference type="AlphaFoldDB" id="A0A1H7GPL4"/>
<feature type="transmembrane region" description="Helical" evidence="1">
    <location>
        <begin position="197"/>
        <end position="217"/>
    </location>
</feature>
<evidence type="ECO:0000313" key="3">
    <source>
        <dbReference type="Proteomes" id="UP000183894"/>
    </source>
</evidence>
<feature type="transmembrane region" description="Helical" evidence="1">
    <location>
        <begin position="224"/>
        <end position="246"/>
    </location>
</feature>
<gene>
    <name evidence="2" type="ORF">SAMN04488691_101363</name>
</gene>
<keyword evidence="1" id="KW-0812">Transmembrane</keyword>
<feature type="transmembrane region" description="Helical" evidence="1">
    <location>
        <begin position="107"/>
        <end position="127"/>
    </location>
</feature>
<dbReference type="EMBL" id="FOAD01000001">
    <property type="protein sequence ID" value="SEK40021.1"/>
    <property type="molecule type" value="Genomic_DNA"/>
</dbReference>
<sequence length="295" mass="31337">MVMRQFVVLSTRIMSGETINGEETSNGETPTTFARARLYTFYLLALVTLGMAAAFVTELLSYSILGWGAGGEELGIHRLHLMVIASTVWIIILGVAAQLYRPLKRVALMQIAFVVTTLVLAGTIIGNGPVEEVVPFFVLTGLMTLFHPAGRDVLSVGDEYSPALLGLVAVASVPVLAFAVNQFGLQSTGDSHAMMGHYMEMAVMSIVLLLTGLVAAAGAPGHRIVAWFSAGLAVYFGALSLTFPAQASSIDAVWAVALVAWGLTFVVTSELRVSGRTPLAQERPLSMPGNPRTPE</sequence>
<feature type="transmembrane region" description="Helical" evidence="1">
    <location>
        <begin position="162"/>
        <end position="185"/>
    </location>
</feature>
<dbReference type="Proteomes" id="UP000183894">
    <property type="component" value="Unassembled WGS sequence"/>
</dbReference>
<keyword evidence="1" id="KW-1133">Transmembrane helix</keyword>
<proteinExistence type="predicted"/>
<organism evidence="2 3">
    <name type="scientific">Haloferax larsenii</name>
    <dbReference type="NCBI Taxonomy" id="302484"/>
    <lineage>
        <taxon>Archaea</taxon>
        <taxon>Methanobacteriati</taxon>
        <taxon>Methanobacteriota</taxon>
        <taxon>Stenosarchaea group</taxon>
        <taxon>Halobacteria</taxon>
        <taxon>Halobacteriales</taxon>
        <taxon>Haloferacaceae</taxon>
        <taxon>Haloferax</taxon>
    </lineage>
</organism>
<evidence type="ECO:0000313" key="2">
    <source>
        <dbReference type="EMBL" id="SEK40021.1"/>
    </source>
</evidence>
<feature type="transmembrane region" description="Helical" evidence="1">
    <location>
        <begin position="133"/>
        <end position="150"/>
    </location>
</feature>
<accession>A0A1H7GPL4</accession>
<protein>
    <submittedName>
        <fullName evidence="2">Uncharacterized protein</fullName>
    </submittedName>
</protein>
<feature type="transmembrane region" description="Helical" evidence="1">
    <location>
        <begin position="252"/>
        <end position="273"/>
    </location>
</feature>
<keyword evidence="1" id="KW-0472">Membrane</keyword>